<feature type="transmembrane region" description="Helical" evidence="1">
    <location>
        <begin position="222"/>
        <end position="246"/>
    </location>
</feature>
<name>A0ABM0PSC4_PRUMU</name>
<protein>
    <submittedName>
        <fullName evidence="3">Uncharacterized protein LOC103341977</fullName>
    </submittedName>
</protein>
<feature type="transmembrane region" description="Helical" evidence="1">
    <location>
        <begin position="99"/>
        <end position="118"/>
    </location>
</feature>
<keyword evidence="1" id="KW-1133">Transmembrane helix</keyword>
<keyword evidence="1" id="KW-0812">Transmembrane</keyword>
<keyword evidence="2" id="KW-1185">Reference proteome</keyword>
<evidence type="ECO:0000256" key="1">
    <source>
        <dbReference type="SAM" id="Phobius"/>
    </source>
</evidence>
<reference evidence="2" key="1">
    <citation type="journal article" date="2012" name="Nat. Commun.">
        <title>The genome of Prunus mume.</title>
        <authorList>
            <person name="Zhang Q."/>
            <person name="Chen W."/>
            <person name="Sun L."/>
            <person name="Zhao F."/>
            <person name="Huang B."/>
            <person name="Yang W."/>
            <person name="Tao Y."/>
            <person name="Wang J."/>
            <person name="Yuan Z."/>
            <person name="Fan G."/>
            <person name="Xing Z."/>
            <person name="Han C."/>
            <person name="Pan H."/>
            <person name="Zhong X."/>
            <person name="Shi W."/>
            <person name="Liang X."/>
            <person name="Du D."/>
            <person name="Sun F."/>
            <person name="Xu Z."/>
            <person name="Hao R."/>
            <person name="Lv T."/>
            <person name="Lv Y."/>
            <person name="Zheng Z."/>
            <person name="Sun M."/>
            <person name="Luo L."/>
            <person name="Cai M."/>
            <person name="Gao Y."/>
            <person name="Wang J."/>
            <person name="Yin Y."/>
            <person name="Xu X."/>
            <person name="Cheng T."/>
            <person name="Wang J."/>
        </authorList>
    </citation>
    <scope>NUCLEOTIDE SEQUENCE [LARGE SCALE GENOMIC DNA]</scope>
</reference>
<dbReference type="PANTHER" id="PTHR37185">
    <property type="entry name" value="MEMBRANE PROTEIN"/>
    <property type="match status" value="1"/>
</dbReference>
<organism evidence="2 3">
    <name type="scientific">Prunus mume</name>
    <name type="common">Japanese apricot</name>
    <name type="synonym">Armeniaca mume</name>
    <dbReference type="NCBI Taxonomy" id="102107"/>
    <lineage>
        <taxon>Eukaryota</taxon>
        <taxon>Viridiplantae</taxon>
        <taxon>Streptophyta</taxon>
        <taxon>Embryophyta</taxon>
        <taxon>Tracheophyta</taxon>
        <taxon>Spermatophyta</taxon>
        <taxon>Magnoliopsida</taxon>
        <taxon>eudicotyledons</taxon>
        <taxon>Gunneridae</taxon>
        <taxon>Pentapetalae</taxon>
        <taxon>rosids</taxon>
        <taxon>fabids</taxon>
        <taxon>Rosales</taxon>
        <taxon>Rosaceae</taxon>
        <taxon>Amygdaloideae</taxon>
        <taxon>Amygdaleae</taxon>
        <taxon>Prunus</taxon>
    </lineage>
</organism>
<feature type="transmembrane region" description="Helical" evidence="1">
    <location>
        <begin position="192"/>
        <end position="213"/>
    </location>
</feature>
<feature type="transmembrane region" description="Helical" evidence="1">
    <location>
        <begin position="124"/>
        <end position="145"/>
    </location>
</feature>
<accession>A0ABM0PSC4</accession>
<reference evidence="3" key="2">
    <citation type="submission" date="2025-08" db="UniProtKB">
        <authorList>
            <consortium name="RefSeq"/>
        </authorList>
    </citation>
    <scope>IDENTIFICATION</scope>
</reference>
<feature type="transmembrane region" description="Helical" evidence="1">
    <location>
        <begin position="252"/>
        <end position="279"/>
    </location>
</feature>
<gene>
    <name evidence="3" type="primary">LOC103341977</name>
</gene>
<dbReference type="InterPro" id="IPR018710">
    <property type="entry name" value="DUF2232"/>
</dbReference>
<evidence type="ECO:0000313" key="2">
    <source>
        <dbReference type="Proteomes" id="UP000694861"/>
    </source>
</evidence>
<dbReference type="PANTHER" id="PTHR37185:SF3">
    <property type="entry name" value="MEMBRANE PROTEIN"/>
    <property type="match status" value="1"/>
</dbReference>
<evidence type="ECO:0000313" key="3">
    <source>
        <dbReference type="RefSeq" id="XP_008243750.1"/>
    </source>
</evidence>
<dbReference type="RefSeq" id="XP_008243750.1">
    <property type="nucleotide sequence ID" value="XM_008245528.1"/>
</dbReference>
<keyword evidence="1" id="KW-0472">Membrane</keyword>
<dbReference type="GeneID" id="103341977"/>
<dbReference type="Pfam" id="PF09991">
    <property type="entry name" value="DUF2232"/>
    <property type="match status" value="1"/>
</dbReference>
<proteinExistence type="predicted"/>
<dbReference type="Proteomes" id="UP000694861">
    <property type="component" value="Unplaced"/>
</dbReference>
<feature type="transmembrane region" description="Helical" evidence="1">
    <location>
        <begin position="152"/>
        <end position="172"/>
    </location>
</feature>
<sequence>MVPLQIHHLTPSFFISQTTPLHSSLPLPHLISPTSQRTKISLKPNPFSFPPILLSNPTFKFLRASASQASSFSTNEEESTEISPELEDLSPDGVVYKKTLALVECSMFAALTGLVYFLSNSLAIENYFGCFFSLPIVITSMRWGIATGRKTMVATTMLLLVLSGPVKALTYLLKHGLVGFTMGGLWRSGANWGLSILLCTIVRSLGAVGYVLISSFLISENILALITINIHASLTFIFTASGIYTVPSMGVIYALFGTLVLINSGSFMFLLHLLYSVFLTRLGMKSSLRLPRWLEKAI</sequence>